<dbReference type="EMBL" id="MU853564">
    <property type="protein sequence ID" value="KAK4146027.1"/>
    <property type="molecule type" value="Genomic_DNA"/>
</dbReference>
<comment type="caution">
    <text evidence="2">The sequence shown here is derived from an EMBL/GenBank/DDBJ whole genome shotgun (WGS) entry which is preliminary data.</text>
</comment>
<feature type="signal peptide" evidence="1">
    <location>
        <begin position="1"/>
        <end position="20"/>
    </location>
</feature>
<dbReference type="Proteomes" id="UP001302676">
    <property type="component" value="Unassembled WGS sequence"/>
</dbReference>
<sequence>MMLTLPLVAAPLLLSQAVWARNIPPRHVSEPFDCGEVRVDSADTTFSGFFAADLDTERRYVVTSTTDQKRLLTRFENNTLFTLNSSGKNPTFGATFGFYWDTPPGRPNFAVSAQNYAYCNSVAASTVGDKPAKIAASINEAGTDPATGGKRDHESESAIFYLDPESGEITSQWVNDDGSFVSAVFVINTQRRINISGNLTRYFEEWEGTEAKVFCSGSA</sequence>
<dbReference type="AlphaFoldDB" id="A0AAN6V730"/>
<reference evidence="2" key="1">
    <citation type="journal article" date="2023" name="Mol. Phylogenet. Evol.">
        <title>Genome-scale phylogeny and comparative genomics of the fungal order Sordariales.</title>
        <authorList>
            <person name="Hensen N."/>
            <person name="Bonometti L."/>
            <person name="Westerberg I."/>
            <person name="Brannstrom I.O."/>
            <person name="Guillou S."/>
            <person name="Cros-Aarteil S."/>
            <person name="Calhoun S."/>
            <person name="Haridas S."/>
            <person name="Kuo A."/>
            <person name="Mondo S."/>
            <person name="Pangilinan J."/>
            <person name="Riley R."/>
            <person name="LaButti K."/>
            <person name="Andreopoulos B."/>
            <person name="Lipzen A."/>
            <person name="Chen C."/>
            <person name="Yan M."/>
            <person name="Daum C."/>
            <person name="Ng V."/>
            <person name="Clum A."/>
            <person name="Steindorff A."/>
            <person name="Ohm R.A."/>
            <person name="Martin F."/>
            <person name="Silar P."/>
            <person name="Natvig D.O."/>
            <person name="Lalanne C."/>
            <person name="Gautier V."/>
            <person name="Ament-Velasquez S.L."/>
            <person name="Kruys A."/>
            <person name="Hutchinson M.I."/>
            <person name="Powell A.J."/>
            <person name="Barry K."/>
            <person name="Miller A.N."/>
            <person name="Grigoriev I.V."/>
            <person name="Debuchy R."/>
            <person name="Gladieux P."/>
            <person name="Hiltunen Thoren M."/>
            <person name="Johannesson H."/>
        </authorList>
    </citation>
    <scope>NUCLEOTIDE SEQUENCE</scope>
    <source>
        <strain evidence="2">CBS 141.50</strain>
    </source>
</reference>
<dbReference type="GeneID" id="87816454"/>
<name>A0AAN6V730_9PEZI</name>
<keyword evidence="3" id="KW-1185">Reference proteome</keyword>
<protein>
    <submittedName>
        <fullName evidence="2">Uncharacterized protein</fullName>
    </submittedName>
</protein>
<evidence type="ECO:0000256" key="1">
    <source>
        <dbReference type="SAM" id="SignalP"/>
    </source>
</evidence>
<dbReference type="RefSeq" id="XP_062639398.1">
    <property type="nucleotide sequence ID" value="XM_062779841.1"/>
</dbReference>
<feature type="chain" id="PRO_5042835950" evidence="1">
    <location>
        <begin position="21"/>
        <end position="219"/>
    </location>
</feature>
<keyword evidence="1" id="KW-0732">Signal</keyword>
<accession>A0AAN6V730</accession>
<evidence type="ECO:0000313" key="2">
    <source>
        <dbReference type="EMBL" id="KAK4146027.1"/>
    </source>
</evidence>
<proteinExistence type="predicted"/>
<organism evidence="2 3">
    <name type="scientific">Dichotomopilus funicola</name>
    <dbReference type="NCBI Taxonomy" id="1934379"/>
    <lineage>
        <taxon>Eukaryota</taxon>
        <taxon>Fungi</taxon>
        <taxon>Dikarya</taxon>
        <taxon>Ascomycota</taxon>
        <taxon>Pezizomycotina</taxon>
        <taxon>Sordariomycetes</taxon>
        <taxon>Sordariomycetidae</taxon>
        <taxon>Sordariales</taxon>
        <taxon>Chaetomiaceae</taxon>
        <taxon>Dichotomopilus</taxon>
    </lineage>
</organism>
<evidence type="ECO:0000313" key="3">
    <source>
        <dbReference type="Proteomes" id="UP001302676"/>
    </source>
</evidence>
<reference evidence="2" key="2">
    <citation type="submission" date="2023-05" db="EMBL/GenBank/DDBJ databases">
        <authorList>
            <consortium name="Lawrence Berkeley National Laboratory"/>
            <person name="Steindorff A."/>
            <person name="Hensen N."/>
            <person name="Bonometti L."/>
            <person name="Westerberg I."/>
            <person name="Brannstrom I.O."/>
            <person name="Guillou S."/>
            <person name="Cros-Aarteil S."/>
            <person name="Calhoun S."/>
            <person name="Haridas S."/>
            <person name="Kuo A."/>
            <person name="Mondo S."/>
            <person name="Pangilinan J."/>
            <person name="Riley R."/>
            <person name="Labutti K."/>
            <person name="Andreopoulos B."/>
            <person name="Lipzen A."/>
            <person name="Chen C."/>
            <person name="Yanf M."/>
            <person name="Daum C."/>
            <person name="Ng V."/>
            <person name="Clum A."/>
            <person name="Ohm R."/>
            <person name="Martin F."/>
            <person name="Silar P."/>
            <person name="Natvig D."/>
            <person name="Lalanne C."/>
            <person name="Gautier V."/>
            <person name="Ament-Velasquez S.L."/>
            <person name="Kruys A."/>
            <person name="Hutchinson M.I."/>
            <person name="Powell A.J."/>
            <person name="Barry K."/>
            <person name="Miller A.N."/>
            <person name="Grigoriev I.V."/>
            <person name="Debuchy R."/>
            <person name="Gladieux P."/>
            <person name="Thoren M.H."/>
            <person name="Johannesson H."/>
        </authorList>
    </citation>
    <scope>NUCLEOTIDE SEQUENCE</scope>
    <source>
        <strain evidence="2">CBS 141.50</strain>
    </source>
</reference>
<gene>
    <name evidence="2" type="ORF">C8A04DRAFT_26188</name>
</gene>